<evidence type="ECO:0000256" key="7">
    <source>
        <dbReference type="ARBA" id="ARBA00022622"/>
    </source>
</evidence>
<dbReference type="GO" id="GO:0098552">
    <property type="term" value="C:side of membrane"/>
    <property type="evidence" value="ECO:0007669"/>
    <property type="project" value="UniProtKB-KW"/>
</dbReference>
<feature type="chain" id="PRO_5015971055" description="CFEM domain-containing protein" evidence="17">
    <location>
        <begin position="19"/>
        <end position="195"/>
    </location>
</feature>
<organism evidence="19 20">
    <name type="scientific">Periconia macrospinosa</name>
    <dbReference type="NCBI Taxonomy" id="97972"/>
    <lineage>
        <taxon>Eukaryota</taxon>
        <taxon>Fungi</taxon>
        <taxon>Dikarya</taxon>
        <taxon>Ascomycota</taxon>
        <taxon>Pezizomycotina</taxon>
        <taxon>Dothideomycetes</taxon>
        <taxon>Pleosporomycetidae</taxon>
        <taxon>Pleosporales</taxon>
        <taxon>Massarineae</taxon>
        <taxon>Periconiaceae</taxon>
        <taxon>Periconia</taxon>
    </lineage>
</organism>
<feature type="binding site" description="axial binding residue" evidence="15">
    <location>
        <position position="45"/>
    </location>
    <ligand>
        <name>heme</name>
        <dbReference type="ChEBI" id="CHEBI:30413"/>
    </ligand>
    <ligandPart>
        <name>Fe</name>
        <dbReference type="ChEBI" id="CHEBI:18248"/>
    </ligandPart>
</feature>
<evidence type="ECO:0000313" key="20">
    <source>
        <dbReference type="Proteomes" id="UP000244855"/>
    </source>
</evidence>
<proteinExistence type="inferred from homology"/>
<dbReference type="STRING" id="97972.A0A2V1EDQ3"/>
<keyword evidence="7" id="KW-0336">GPI-anchor</keyword>
<keyword evidence="11" id="KW-0472">Membrane</keyword>
<accession>A0A2V1EDQ3</accession>
<evidence type="ECO:0000256" key="14">
    <source>
        <dbReference type="ARBA" id="ARBA00023288"/>
    </source>
</evidence>
<keyword evidence="20" id="KW-1185">Reference proteome</keyword>
<feature type="region of interest" description="Disordered" evidence="16">
    <location>
        <begin position="147"/>
        <end position="166"/>
    </location>
</feature>
<evidence type="ECO:0000256" key="13">
    <source>
        <dbReference type="ARBA" id="ARBA00023180"/>
    </source>
</evidence>
<dbReference type="InterPro" id="IPR051735">
    <property type="entry name" value="CFEM_domain"/>
</dbReference>
<name>A0A2V1EDQ3_9PLEO</name>
<comment type="similarity">
    <text evidence="3">Belongs to the RBT5 family.</text>
</comment>
<comment type="caution">
    <text evidence="15">Lacks conserved residue(s) required for the propagation of feature annotation.</text>
</comment>
<evidence type="ECO:0000256" key="5">
    <source>
        <dbReference type="ARBA" id="ARBA00022525"/>
    </source>
</evidence>
<feature type="domain" description="CFEM" evidence="18">
    <location>
        <begin position="1"/>
        <end position="116"/>
    </location>
</feature>
<evidence type="ECO:0000256" key="11">
    <source>
        <dbReference type="ARBA" id="ARBA00023136"/>
    </source>
</evidence>
<evidence type="ECO:0000313" key="19">
    <source>
        <dbReference type="EMBL" id="PVI08476.1"/>
    </source>
</evidence>
<keyword evidence="4" id="KW-1003">Cell membrane</keyword>
<evidence type="ECO:0000256" key="16">
    <source>
        <dbReference type="SAM" id="MobiDB-lite"/>
    </source>
</evidence>
<keyword evidence="10 15" id="KW-0408">Iron</keyword>
<dbReference type="PANTHER" id="PTHR37928">
    <property type="entry name" value="CFEM DOMAIN PROTEIN (AFU_ORTHOLOGUE AFUA_6G14090)"/>
    <property type="match status" value="1"/>
</dbReference>
<dbReference type="OrthoDB" id="3767534at2759"/>
<keyword evidence="12" id="KW-1015">Disulfide bond</keyword>
<dbReference type="AlphaFoldDB" id="A0A2V1EDQ3"/>
<dbReference type="InterPro" id="IPR008427">
    <property type="entry name" value="Extracellular_membr_CFEM_dom"/>
</dbReference>
<gene>
    <name evidence="19" type="ORF">DM02DRAFT_665810</name>
</gene>
<dbReference type="GO" id="GO:0005576">
    <property type="term" value="C:extracellular region"/>
    <property type="evidence" value="ECO:0007669"/>
    <property type="project" value="UniProtKB-SubCell"/>
</dbReference>
<evidence type="ECO:0000256" key="10">
    <source>
        <dbReference type="ARBA" id="ARBA00023004"/>
    </source>
</evidence>
<keyword evidence="5" id="KW-0964">Secreted</keyword>
<dbReference type="GO" id="GO:0005886">
    <property type="term" value="C:plasma membrane"/>
    <property type="evidence" value="ECO:0007669"/>
    <property type="project" value="UniProtKB-SubCell"/>
</dbReference>
<reference evidence="19 20" key="1">
    <citation type="journal article" date="2018" name="Sci. Rep.">
        <title>Comparative genomics provides insights into the lifestyle and reveals functional heterogeneity of dark septate endophytic fungi.</title>
        <authorList>
            <person name="Knapp D.G."/>
            <person name="Nemeth J.B."/>
            <person name="Barry K."/>
            <person name="Hainaut M."/>
            <person name="Henrissat B."/>
            <person name="Johnson J."/>
            <person name="Kuo A."/>
            <person name="Lim J.H.P."/>
            <person name="Lipzen A."/>
            <person name="Nolan M."/>
            <person name="Ohm R.A."/>
            <person name="Tamas L."/>
            <person name="Grigoriev I.V."/>
            <person name="Spatafora J.W."/>
            <person name="Nagy L.G."/>
            <person name="Kovacs G.M."/>
        </authorList>
    </citation>
    <scope>NUCLEOTIDE SEQUENCE [LARGE SCALE GENOMIC DNA]</scope>
    <source>
        <strain evidence="19 20">DSE2036</strain>
    </source>
</reference>
<dbReference type="GO" id="GO:0046872">
    <property type="term" value="F:metal ion binding"/>
    <property type="evidence" value="ECO:0007669"/>
    <property type="project" value="UniProtKB-UniRule"/>
</dbReference>
<evidence type="ECO:0000256" key="8">
    <source>
        <dbReference type="ARBA" id="ARBA00022723"/>
    </source>
</evidence>
<evidence type="ECO:0000256" key="6">
    <source>
        <dbReference type="ARBA" id="ARBA00022617"/>
    </source>
</evidence>
<evidence type="ECO:0000256" key="3">
    <source>
        <dbReference type="ARBA" id="ARBA00010031"/>
    </source>
</evidence>
<keyword evidence="6 15" id="KW-0349">Heme</keyword>
<keyword evidence="14" id="KW-0449">Lipoprotein</keyword>
<dbReference type="SMART" id="SM00747">
    <property type="entry name" value="CFEM"/>
    <property type="match status" value="1"/>
</dbReference>
<protein>
    <recommendedName>
        <fullName evidence="18">CFEM domain-containing protein</fullName>
    </recommendedName>
</protein>
<keyword evidence="8 15" id="KW-0479">Metal-binding</keyword>
<dbReference type="Proteomes" id="UP000244855">
    <property type="component" value="Unassembled WGS sequence"/>
</dbReference>
<feature type="signal peptide" evidence="17">
    <location>
        <begin position="1"/>
        <end position="18"/>
    </location>
</feature>
<dbReference type="Pfam" id="PF05730">
    <property type="entry name" value="CFEM"/>
    <property type="match status" value="1"/>
</dbReference>
<evidence type="ECO:0000256" key="9">
    <source>
        <dbReference type="ARBA" id="ARBA00022729"/>
    </source>
</evidence>
<dbReference type="PROSITE" id="PS52012">
    <property type="entry name" value="CFEM"/>
    <property type="match status" value="1"/>
</dbReference>
<keyword evidence="9 17" id="KW-0732">Signal</keyword>
<sequence>MKTFFAAALISLAGVATAQLDAIPQCALSCFLGPLSSDGCSELTDFKCHCGKFDTLVASVTPCVQKACSASDQAAVITGVENTCKAAGVTVTAPNLSSTAPPTSASSAAASSAASSVSSKVSSVASSASSAVSSAASSAASRISSSVANATSSTPTGSTPSASTTSGAAQFPGAAARFAPGVGIVGAALAAVFVL</sequence>
<dbReference type="PANTHER" id="PTHR37928:SF2">
    <property type="entry name" value="GPI ANCHORED CFEM DOMAIN PROTEIN (AFU_ORTHOLOGUE AFUA_6G10580)"/>
    <property type="match status" value="1"/>
</dbReference>
<evidence type="ECO:0000256" key="1">
    <source>
        <dbReference type="ARBA" id="ARBA00004609"/>
    </source>
</evidence>
<comment type="subcellular location">
    <subcellularLocation>
        <location evidence="1">Cell membrane</location>
        <topology evidence="1">Lipid-anchor</topology>
        <topology evidence="1">GPI-anchor</topology>
    </subcellularLocation>
    <subcellularLocation>
        <location evidence="2">Secreted</location>
    </subcellularLocation>
</comment>
<evidence type="ECO:0000256" key="2">
    <source>
        <dbReference type="ARBA" id="ARBA00004613"/>
    </source>
</evidence>
<evidence type="ECO:0000256" key="15">
    <source>
        <dbReference type="PROSITE-ProRule" id="PRU01356"/>
    </source>
</evidence>
<evidence type="ECO:0000259" key="18">
    <source>
        <dbReference type="PROSITE" id="PS52012"/>
    </source>
</evidence>
<evidence type="ECO:0000256" key="17">
    <source>
        <dbReference type="SAM" id="SignalP"/>
    </source>
</evidence>
<dbReference type="EMBL" id="KZ805300">
    <property type="protein sequence ID" value="PVI08476.1"/>
    <property type="molecule type" value="Genomic_DNA"/>
</dbReference>
<evidence type="ECO:0000256" key="12">
    <source>
        <dbReference type="ARBA" id="ARBA00023157"/>
    </source>
</evidence>
<evidence type="ECO:0000256" key="4">
    <source>
        <dbReference type="ARBA" id="ARBA00022475"/>
    </source>
</evidence>
<keyword evidence="13" id="KW-0325">Glycoprotein</keyword>